<dbReference type="EMBL" id="CAJNOG010000169">
    <property type="protein sequence ID" value="CAF1034952.1"/>
    <property type="molecule type" value="Genomic_DNA"/>
</dbReference>
<proteinExistence type="predicted"/>
<dbReference type="AlphaFoldDB" id="A0A814JAS6"/>
<accession>A0A814JAS6</accession>
<protein>
    <submittedName>
        <fullName evidence="2">Uncharacterized protein</fullName>
    </submittedName>
</protein>
<evidence type="ECO:0000313" key="4">
    <source>
        <dbReference type="Proteomes" id="UP000663845"/>
    </source>
</evidence>
<organism evidence="2 4">
    <name type="scientific">Adineta steineri</name>
    <dbReference type="NCBI Taxonomy" id="433720"/>
    <lineage>
        <taxon>Eukaryota</taxon>
        <taxon>Metazoa</taxon>
        <taxon>Spiralia</taxon>
        <taxon>Gnathifera</taxon>
        <taxon>Rotifera</taxon>
        <taxon>Eurotatoria</taxon>
        <taxon>Bdelloidea</taxon>
        <taxon>Adinetida</taxon>
        <taxon>Adinetidae</taxon>
        <taxon>Adineta</taxon>
    </lineage>
</organism>
<dbReference type="Proteomes" id="UP000663845">
    <property type="component" value="Unassembled WGS sequence"/>
</dbReference>
<keyword evidence="1" id="KW-0472">Membrane</keyword>
<evidence type="ECO:0000256" key="1">
    <source>
        <dbReference type="SAM" id="Phobius"/>
    </source>
</evidence>
<keyword evidence="1" id="KW-0812">Transmembrane</keyword>
<dbReference type="Proteomes" id="UP000663844">
    <property type="component" value="Unassembled WGS sequence"/>
</dbReference>
<dbReference type="EMBL" id="CAJOAZ010002304">
    <property type="protein sequence ID" value="CAF3915716.1"/>
    <property type="molecule type" value="Genomic_DNA"/>
</dbReference>
<comment type="caution">
    <text evidence="2">The sequence shown here is derived from an EMBL/GenBank/DDBJ whole genome shotgun (WGS) entry which is preliminary data.</text>
</comment>
<keyword evidence="1" id="KW-1133">Transmembrane helix</keyword>
<gene>
    <name evidence="2" type="ORF">JYZ213_LOCUS17814</name>
    <name evidence="3" type="ORF">OXD698_LOCUS24734</name>
</gene>
<reference evidence="2" key="1">
    <citation type="submission" date="2021-02" db="EMBL/GenBank/DDBJ databases">
        <authorList>
            <person name="Nowell W R."/>
        </authorList>
    </citation>
    <scope>NUCLEOTIDE SEQUENCE</scope>
</reference>
<feature type="transmembrane region" description="Helical" evidence="1">
    <location>
        <begin position="49"/>
        <end position="72"/>
    </location>
</feature>
<evidence type="ECO:0000313" key="3">
    <source>
        <dbReference type="EMBL" id="CAF3915716.1"/>
    </source>
</evidence>
<evidence type="ECO:0000313" key="2">
    <source>
        <dbReference type="EMBL" id="CAF1034952.1"/>
    </source>
</evidence>
<sequence>MKYDQRSIWQVTYNRVNPEQNDNNQQTNKWSKPIYTNLSQWSCCCSKSLLYGLIIGGLIVGVAFATILTLYLRESALFNINLVTNGNGEIGNCSSSNASVSPMGWNVNGPITQIYYNNTSFPDQNFATIGPNDRGKCYFMGHDSASTSMWQIVNLTNQIDPVLIDSFTVRFNLSAWLGGITVQNDSVVIMLTFSDGNNLMVGNNTYIGPVLATDRANRSLLVARQATRLVPVHARSVTIFVTITRFTGTANNGDVDDIGFYLYQ</sequence>
<name>A0A814JAS6_9BILA</name>